<evidence type="ECO:0000313" key="1">
    <source>
        <dbReference type="EMBL" id="EMD94548.1"/>
    </source>
</evidence>
<keyword evidence="2" id="KW-1185">Reference proteome</keyword>
<gene>
    <name evidence="1" type="ORF">COCHEDRAFT_1019674</name>
</gene>
<evidence type="ECO:0000313" key="2">
    <source>
        <dbReference type="Proteomes" id="UP000016936"/>
    </source>
</evidence>
<organism evidence="1 2">
    <name type="scientific">Cochliobolus heterostrophus (strain C5 / ATCC 48332 / race O)</name>
    <name type="common">Southern corn leaf blight fungus</name>
    <name type="synonym">Bipolaris maydis</name>
    <dbReference type="NCBI Taxonomy" id="701091"/>
    <lineage>
        <taxon>Eukaryota</taxon>
        <taxon>Fungi</taxon>
        <taxon>Dikarya</taxon>
        <taxon>Ascomycota</taxon>
        <taxon>Pezizomycotina</taxon>
        <taxon>Dothideomycetes</taxon>
        <taxon>Pleosporomycetidae</taxon>
        <taxon>Pleosporales</taxon>
        <taxon>Pleosporineae</taxon>
        <taxon>Pleosporaceae</taxon>
        <taxon>Bipolaris</taxon>
    </lineage>
</organism>
<reference evidence="1 2" key="1">
    <citation type="journal article" date="2012" name="PLoS Pathog.">
        <title>Diverse lifestyles and strategies of plant pathogenesis encoded in the genomes of eighteen Dothideomycetes fungi.</title>
        <authorList>
            <person name="Ohm R.A."/>
            <person name="Feau N."/>
            <person name="Henrissat B."/>
            <person name="Schoch C.L."/>
            <person name="Horwitz B.A."/>
            <person name="Barry K.W."/>
            <person name="Condon B.J."/>
            <person name="Copeland A.C."/>
            <person name="Dhillon B."/>
            <person name="Glaser F."/>
            <person name="Hesse C.N."/>
            <person name="Kosti I."/>
            <person name="LaButti K."/>
            <person name="Lindquist E.A."/>
            <person name="Lucas S."/>
            <person name="Salamov A.A."/>
            <person name="Bradshaw R.E."/>
            <person name="Ciuffetti L."/>
            <person name="Hamelin R.C."/>
            <person name="Kema G.H.J."/>
            <person name="Lawrence C."/>
            <person name="Scott J.A."/>
            <person name="Spatafora J.W."/>
            <person name="Turgeon B.G."/>
            <person name="de Wit P.J.G.M."/>
            <person name="Zhong S."/>
            <person name="Goodwin S.B."/>
            <person name="Grigoriev I.V."/>
        </authorList>
    </citation>
    <scope>NUCLEOTIDE SEQUENCE [LARGE SCALE GENOMIC DNA]</scope>
    <source>
        <strain evidence="2">C5 / ATCC 48332 / race O</strain>
    </source>
</reference>
<name>M2V3F0_COCH5</name>
<dbReference type="AlphaFoldDB" id="M2V3F0"/>
<proteinExistence type="predicted"/>
<protein>
    <submittedName>
        <fullName evidence="1">Uncharacterized protein</fullName>
    </submittedName>
</protein>
<feature type="non-terminal residue" evidence="1">
    <location>
        <position position="53"/>
    </location>
</feature>
<dbReference type="HOGENOM" id="CLU_3074155_0_0_1"/>
<dbReference type="EMBL" id="KB445571">
    <property type="protein sequence ID" value="EMD94548.1"/>
    <property type="molecule type" value="Genomic_DNA"/>
</dbReference>
<dbReference type="Proteomes" id="UP000016936">
    <property type="component" value="Unassembled WGS sequence"/>
</dbReference>
<accession>M2V3F0</accession>
<sequence>MKARVHMYVHDYFQNVIPLRQTKTLRVEIMVETLQGSQLQVSVTSHRYVTCTS</sequence>
<reference evidence="2" key="2">
    <citation type="journal article" date="2013" name="PLoS Genet.">
        <title>Comparative genome structure, secondary metabolite, and effector coding capacity across Cochliobolus pathogens.</title>
        <authorList>
            <person name="Condon B.J."/>
            <person name="Leng Y."/>
            <person name="Wu D."/>
            <person name="Bushley K.E."/>
            <person name="Ohm R.A."/>
            <person name="Otillar R."/>
            <person name="Martin J."/>
            <person name="Schackwitz W."/>
            <person name="Grimwood J."/>
            <person name="MohdZainudin N."/>
            <person name="Xue C."/>
            <person name="Wang R."/>
            <person name="Manning V.A."/>
            <person name="Dhillon B."/>
            <person name="Tu Z.J."/>
            <person name="Steffenson B.J."/>
            <person name="Salamov A."/>
            <person name="Sun H."/>
            <person name="Lowry S."/>
            <person name="LaButti K."/>
            <person name="Han J."/>
            <person name="Copeland A."/>
            <person name="Lindquist E."/>
            <person name="Barry K."/>
            <person name="Schmutz J."/>
            <person name="Baker S.E."/>
            <person name="Ciuffetti L.M."/>
            <person name="Grigoriev I.V."/>
            <person name="Zhong S."/>
            <person name="Turgeon B.G."/>
        </authorList>
    </citation>
    <scope>NUCLEOTIDE SEQUENCE [LARGE SCALE GENOMIC DNA]</scope>
    <source>
        <strain evidence="2">C5 / ATCC 48332 / race O</strain>
    </source>
</reference>